<dbReference type="PROSITE" id="PS00282">
    <property type="entry name" value="KAZAL_1"/>
    <property type="match status" value="1"/>
</dbReference>
<comment type="caution">
    <text evidence="3">The sequence shown here is derived from an EMBL/GenBank/DDBJ whole genome shotgun (WGS) entry which is preliminary data.</text>
</comment>
<evidence type="ECO:0000256" key="1">
    <source>
        <dbReference type="SAM" id="Phobius"/>
    </source>
</evidence>
<dbReference type="AlphaFoldDB" id="A0A2H0WM98"/>
<dbReference type="PROSITE" id="PS51465">
    <property type="entry name" value="KAZAL_2"/>
    <property type="match status" value="1"/>
</dbReference>
<feature type="transmembrane region" description="Helical" evidence="1">
    <location>
        <begin position="12"/>
        <end position="32"/>
    </location>
</feature>
<name>A0A2H0WM98_9BACT</name>
<reference evidence="4" key="1">
    <citation type="submission" date="2017-09" db="EMBL/GenBank/DDBJ databases">
        <title>Depth-based differentiation of microbial function through sediment-hosted aquifers and enrichment of novel symbionts in the deep terrestrial subsurface.</title>
        <authorList>
            <person name="Probst A.J."/>
            <person name="Ladd B."/>
            <person name="Jarett J.K."/>
            <person name="Geller-Mcgrath D.E."/>
            <person name="Sieber C.M.K."/>
            <person name="Emerson J.B."/>
            <person name="Anantharaman K."/>
            <person name="Thomas B.C."/>
            <person name="Malmstrom R."/>
            <person name="Stieglmeier M."/>
            <person name="Klingl A."/>
            <person name="Woyke T."/>
            <person name="Ryan C.M."/>
            <person name="Banfield J.F."/>
        </authorList>
    </citation>
    <scope>NUCLEOTIDE SEQUENCE [LARGE SCALE GENOMIC DNA]</scope>
</reference>
<dbReference type="EMBL" id="PEZJ01000030">
    <property type="protein sequence ID" value="PIS13781.1"/>
    <property type="molecule type" value="Genomic_DNA"/>
</dbReference>
<dbReference type="Proteomes" id="UP000230033">
    <property type="component" value="Unassembled WGS sequence"/>
</dbReference>
<organism evidence="3 4">
    <name type="scientific">Candidatus Shapirobacteria bacterium CG09_land_8_20_14_0_10_47_13</name>
    <dbReference type="NCBI Taxonomy" id="1974481"/>
    <lineage>
        <taxon>Bacteria</taxon>
        <taxon>Candidatus Shapironibacteriota</taxon>
    </lineage>
</organism>
<keyword evidence="1" id="KW-0812">Transmembrane</keyword>
<evidence type="ECO:0000313" key="4">
    <source>
        <dbReference type="Proteomes" id="UP000230033"/>
    </source>
</evidence>
<keyword evidence="1" id="KW-0472">Membrane</keyword>
<keyword evidence="1" id="KW-1133">Transmembrane helix</keyword>
<dbReference type="InterPro" id="IPR002350">
    <property type="entry name" value="Kazal_dom"/>
</dbReference>
<evidence type="ECO:0000259" key="2">
    <source>
        <dbReference type="PROSITE" id="PS51465"/>
    </source>
</evidence>
<gene>
    <name evidence="3" type="ORF">COT65_02365</name>
</gene>
<proteinExistence type="predicted"/>
<dbReference type="InterPro" id="IPR036058">
    <property type="entry name" value="Kazal_dom_sf"/>
</dbReference>
<accession>A0A2H0WM98</accession>
<evidence type="ECO:0000313" key="3">
    <source>
        <dbReference type="EMBL" id="PIS13781.1"/>
    </source>
</evidence>
<protein>
    <recommendedName>
        <fullName evidence="2">Kazal-like domain-containing protein</fullName>
    </recommendedName>
</protein>
<feature type="domain" description="Kazal-like" evidence="2">
    <location>
        <begin position="90"/>
        <end position="147"/>
    </location>
</feature>
<sequence length="147" mass="16127">MIDRLKTHKFKILGGLLGILVFAGAIFGAYRFGQKQVQPGPQLTPTPAITCGSCPQFMPPHPDFCKDGTIVPGEKDKCGCQIPPSCEKTSEQKVFCQNPRPEVCTMECVAQPSYICGSDGKFYCNKCAACANPKVEWYLLQETPCEE</sequence>
<dbReference type="SUPFAM" id="SSF100895">
    <property type="entry name" value="Kazal-type serine protease inhibitors"/>
    <property type="match status" value="1"/>
</dbReference>